<dbReference type="InterPro" id="IPR011990">
    <property type="entry name" value="TPR-like_helical_dom_sf"/>
</dbReference>
<name>A0AAV2F360_9ROSI</name>
<dbReference type="EMBL" id="OZ034819">
    <property type="protein sequence ID" value="CAL1392357.1"/>
    <property type="molecule type" value="Genomic_DNA"/>
</dbReference>
<evidence type="ECO:0000313" key="2">
    <source>
        <dbReference type="EMBL" id="CAL1392357.1"/>
    </source>
</evidence>
<organism evidence="2 3">
    <name type="scientific">Linum trigynum</name>
    <dbReference type="NCBI Taxonomy" id="586398"/>
    <lineage>
        <taxon>Eukaryota</taxon>
        <taxon>Viridiplantae</taxon>
        <taxon>Streptophyta</taxon>
        <taxon>Embryophyta</taxon>
        <taxon>Tracheophyta</taxon>
        <taxon>Spermatophyta</taxon>
        <taxon>Magnoliopsida</taxon>
        <taxon>eudicotyledons</taxon>
        <taxon>Gunneridae</taxon>
        <taxon>Pentapetalae</taxon>
        <taxon>rosids</taxon>
        <taxon>fabids</taxon>
        <taxon>Malpighiales</taxon>
        <taxon>Linaceae</taxon>
        <taxon>Linum</taxon>
    </lineage>
</organism>
<evidence type="ECO:0000313" key="3">
    <source>
        <dbReference type="Proteomes" id="UP001497516"/>
    </source>
</evidence>
<feature type="compositionally biased region" description="Low complexity" evidence="1">
    <location>
        <begin position="154"/>
        <end position="163"/>
    </location>
</feature>
<reference evidence="2 3" key="1">
    <citation type="submission" date="2024-04" db="EMBL/GenBank/DDBJ databases">
        <authorList>
            <person name="Fracassetti M."/>
        </authorList>
    </citation>
    <scope>NUCLEOTIDE SEQUENCE [LARGE SCALE GENOMIC DNA]</scope>
</reference>
<accession>A0AAV2F360</accession>
<evidence type="ECO:0008006" key="4">
    <source>
        <dbReference type="Google" id="ProtNLM"/>
    </source>
</evidence>
<keyword evidence="3" id="KW-1185">Reference proteome</keyword>
<protein>
    <recommendedName>
        <fullName evidence="4">Pentatricopeptide repeat-containing protein</fullName>
    </recommendedName>
</protein>
<proteinExistence type="predicted"/>
<feature type="region of interest" description="Disordered" evidence="1">
    <location>
        <begin position="154"/>
        <end position="173"/>
    </location>
</feature>
<sequence>MLLHHHNPFHAMESCLQLNGISLTPSLLHQTLICLRHSSKIALSLFHYSLSLPSSPPTSAAYNLMIDIHAQVHQFDVCCQLIIQMGQQNDEDSDSQPNFTTFSILIRRLIAARFTRQAIRAFDDMQGFIGSVDSTHFCFLLDTSHKPLEQWISSPARASSPSSTPLQPRSPPCHMQLPCLQQ</sequence>
<evidence type="ECO:0000256" key="1">
    <source>
        <dbReference type="SAM" id="MobiDB-lite"/>
    </source>
</evidence>
<gene>
    <name evidence="2" type="ORF">LTRI10_LOCUS33012</name>
</gene>
<dbReference type="Gene3D" id="1.25.40.10">
    <property type="entry name" value="Tetratricopeptide repeat domain"/>
    <property type="match status" value="1"/>
</dbReference>
<dbReference type="Proteomes" id="UP001497516">
    <property type="component" value="Chromosome 6"/>
</dbReference>
<dbReference type="AlphaFoldDB" id="A0AAV2F360"/>